<evidence type="ECO:0000256" key="6">
    <source>
        <dbReference type="ARBA" id="ARBA00022917"/>
    </source>
</evidence>
<dbReference type="InterPro" id="IPR004365">
    <property type="entry name" value="NA-bd_OB_tRNA"/>
</dbReference>
<keyword evidence="3" id="KW-0436">Ligase</keyword>
<evidence type="ECO:0000256" key="5">
    <source>
        <dbReference type="ARBA" id="ARBA00022840"/>
    </source>
</evidence>
<protein>
    <recommendedName>
        <fullName evidence="2">asparagine--tRNA ligase</fullName>
        <ecNumber evidence="2">6.1.1.22</ecNumber>
    </recommendedName>
</protein>
<dbReference type="GO" id="GO:0006421">
    <property type="term" value="P:asparaginyl-tRNA aminoacylation"/>
    <property type="evidence" value="ECO:0007669"/>
    <property type="project" value="InterPro"/>
</dbReference>
<dbReference type="EMBL" id="KL197717">
    <property type="protein sequence ID" value="KDQ58723.1"/>
    <property type="molecule type" value="Genomic_DNA"/>
</dbReference>
<dbReference type="InterPro" id="IPR004364">
    <property type="entry name" value="Aa-tRNA-synt_II"/>
</dbReference>
<dbReference type="GO" id="GO:0003676">
    <property type="term" value="F:nucleic acid binding"/>
    <property type="evidence" value="ECO:0007669"/>
    <property type="project" value="InterPro"/>
</dbReference>
<dbReference type="Gene3D" id="3.30.930.10">
    <property type="entry name" value="Bira Bifunctional Protein, Domain 2"/>
    <property type="match status" value="1"/>
</dbReference>
<dbReference type="GO" id="GO:0005524">
    <property type="term" value="F:ATP binding"/>
    <property type="evidence" value="ECO:0007669"/>
    <property type="project" value="UniProtKB-KW"/>
</dbReference>
<dbReference type="Pfam" id="PF01336">
    <property type="entry name" value="tRNA_anti-codon"/>
    <property type="match status" value="1"/>
</dbReference>
<keyword evidence="10" id="KW-1185">Reference proteome</keyword>
<dbReference type="HOGENOM" id="CLU_004553_2_0_1"/>
<evidence type="ECO:0000256" key="2">
    <source>
        <dbReference type="ARBA" id="ARBA00012816"/>
    </source>
</evidence>
<dbReference type="NCBIfam" id="TIGR00457">
    <property type="entry name" value="asnS"/>
    <property type="match status" value="1"/>
</dbReference>
<dbReference type="NCBIfam" id="NF003037">
    <property type="entry name" value="PRK03932.1"/>
    <property type="match status" value="1"/>
</dbReference>
<dbReference type="EC" id="6.1.1.22" evidence="2"/>
<dbReference type="Proteomes" id="UP000027265">
    <property type="component" value="Unassembled WGS sequence"/>
</dbReference>
<dbReference type="InterPro" id="IPR002312">
    <property type="entry name" value="Asp/Asn-tRNA-synth_IIb"/>
</dbReference>
<evidence type="ECO:0000313" key="9">
    <source>
        <dbReference type="EMBL" id="KDQ58723.1"/>
    </source>
</evidence>
<keyword evidence="4" id="KW-0547">Nucleotide-binding</keyword>
<keyword evidence="6" id="KW-0648">Protein biosynthesis</keyword>
<dbReference type="SUPFAM" id="SSF50249">
    <property type="entry name" value="Nucleic acid-binding proteins"/>
    <property type="match status" value="1"/>
</dbReference>
<feature type="domain" description="Aminoacyl-transfer RNA synthetases class-II family profile" evidence="8">
    <location>
        <begin position="152"/>
        <end position="481"/>
    </location>
</feature>
<dbReference type="PANTHER" id="PTHR22594:SF34">
    <property type="entry name" value="ASPARAGINE--TRNA LIGASE, MITOCHONDRIAL-RELATED"/>
    <property type="match status" value="1"/>
</dbReference>
<evidence type="ECO:0000256" key="3">
    <source>
        <dbReference type="ARBA" id="ARBA00022598"/>
    </source>
</evidence>
<dbReference type="InterPro" id="IPR045864">
    <property type="entry name" value="aa-tRNA-synth_II/BPL/LPL"/>
</dbReference>
<dbReference type="PROSITE" id="PS50862">
    <property type="entry name" value="AA_TRNA_LIGASE_II"/>
    <property type="match status" value="1"/>
</dbReference>
<dbReference type="SUPFAM" id="SSF55681">
    <property type="entry name" value="Class II aaRS and biotin synthetases"/>
    <property type="match status" value="1"/>
</dbReference>
<name>A0A067PV72_9AGAM</name>
<proteinExistence type="inferred from homology"/>
<dbReference type="InParanoid" id="A0A067PV72"/>
<gene>
    <name evidence="9" type="ORF">JAAARDRAFT_155325</name>
</gene>
<dbReference type="PANTHER" id="PTHR22594">
    <property type="entry name" value="ASPARTYL/LYSYL-TRNA SYNTHETASE"/>
    <property type="match status" value="1"/>
</dbReference>
<evidence type="ECO:0000313" key="10">
    <source>
        <dbReference type="Proteomes" id="UP000027265"/>
    </source>
</evidence>
<comment type="similarity">
    <text evidence="1">Belongs to the class-II aminoacyl-tRNA synthetase family.</text>
</comment>
<dbReference type="PRINTS" id="PR01042">
    <property type="entry name" value="TRNASYNTHASP"/>
</dbReference>
<evidence type="ECO:0000256" key="1">
    <source>
        <dbReference type="ARBA" id="ARBA00008226"/>
    </source>
</evidence>
<dbReference type="InterPro" id="IPR012340">
    <property type="entry name" value="NA-bd_OB-fold"/>
</dbReference>
<dbReference type="OrthoDB" id="1931232at2759"/>
<organism evidence="9 10">
    <name type="scientific">Jaapia argillacea MUCL 33604</name>
    <dbReference type="NCBI Taxonomy" id="933084"/>
    <lineage>
        <taxon>Eukaryota</taxon>
        <taxon>Fungi</taxon>
        <taxon>Dikarya</taxon>
        <taxon>Basidiomycota</taxon>
        <taxon>Agaricomycotina</taxon>
        <taxon>Agaricomycetes</taxon>
        <taxon>Agaricomycetidae</taxon>
        <taxon>Jaapiales</taxon>
        <taxon>Jaapiaceae</taxon>
        <taxon>Jaapia</taxon>
    </lineage>
</organism>
<dbReference type="Gene3D" id="2.40.50.140">
    <property type="entry name" value="Nucleic acid-binding proteins"/>
    <property type="match status" value="1"/>
</dbReference>
<dbReference type="CDD" id="cd04318">
    <property type="entry name" value="EcAsnRS_like_N"/>
    <property type="match status" value="1"/>
</dbReference>
<keyword evidence="5" id="KW-0067">ATP-binding</keyword>
<dbReference type="InterPro" id="IPR004522">
    <property type="entry name" value="Asn-tRNA-ligase"/>
</dbReference>
<dbReference type="GO" id="GO:0004816">
    <property type="term" value="F:asparagine-tRNA ligase activity"/>
    <property type="evidence" value="ECO:0007669"/>
    <property type="project" value="UniProtKB-EC"/>
</dbReference>
<dbReference type="InterPro" id="IPR006195">
    <property type="entry name" value="aa-tRNA-synth_II"/>
</dbReference>
<evidence type="ECO:0000256" key="7">
    <source>
        <dbReference type="ARBA" id="ARBA00023146"/>
    </source>
</evidence>
<dbReference type="AlphaFoldDB" id="A0A067PV72"/>
<dbReference type="STRING" id="933084.A0A067PV72"/>
<dbReference type="FunCoup" id="A0A067PV72">
    <property type="interactions" value="404"/>
</dbReference>
<dbReference type="GO" id="GO:0005739">
    <property type="term" value="C:mitochondrion"/>
    <property type="evidence" value="ECO:0007669"/>
    <property type="project" value="TreeGrafter"/>
</dbReference>
<sequence length="489" mass="54445">MSLILRRFASTSILPPTIRQLLSPSHVVPPTPIEVNGWVKSIRRQKNVSFAVITDGSERKGLQTVFVHANESESGNLSLAKRLTNGACVRLSGQLCDSPGKGQVRELRVEAGDVLGECDPEEYPIQKQSLPVEYLRDKCHLRARTDHGAAMLRLRDRLAGQLHGFFKDQGFISTNTPILTSNDCEGAGETFRISSLSSPIPDPRLSEFFTQPSYLTVSSQLHLEALATSLSRVYTLSPCFRAEPSQTSRHLAEFWMLEAEWAFVDNVEGLCAFVEGSMKDILRSSFGPGADGGEDVEVLWKGGDEARRGALEEAGKEDKKWERMSYDEAIKELSKHNEQTSGRSFQFKPEWGKGLQSEHEKWLAEHLVKGPVFVTDYPASLKPFYMRSNSSSCSPHGPTVACFDLLVPHIGELAGGSLREERLTHLTAAIEKHGLKKEDYEWYLELRKFGGAPHGGFGLGFERLISWVGAIENVRECIAMPRWAGRMLL</sequence>
<reference evidence="10" key="1">
    <citation type="journal article" date="2014" name="Proc. Natl. Acad. Sci. U.S.A.">
        <title>Extensive sampling of basidiomycete genomes demonstrates inadequacy of the white-rot/brown-rot paradigm for wood decay fungi.</title>
        <authorList>
            <person name="Riley R."/>
            <person name="Salamov A.A."/>
            <person name="Brown D.W."/>
            <person name="Nagy L.G."/>
            <person name="Floudas D."/>
            <person name="Held B.W."/>
            <person name="Levasseur A."/>
            <person name="Lombard V."/>
            <person name="Morin E."/>
            <person name="Otillar R."/>
            <person name="Lindquist E.A."/>
            <person name="Sun H."/>
            <person name="LaButti K.M."/>
            <person name="Schmutz J."/>
            <person name="Jabbour D."/>
            <person name="Luo H."/>
            <person name="Baker S.E."/>
            <person name="Pisabarro A.G."/>
            <person name="Walton J.D."/>
            <person name="Blanchette R.A."/>
            <person name="Henrissat B."/>
            <person name="Martin F."/>
            <person name="Cullen D."/>
            <person name="Hibbett D.S."/>
            <person name="Grigoriev I.V."/>
        </authorList>
    </citation>
    <scope>NUCLEOTIDE SEQUENCE [LARGE SCALE GENOMIC DNA]</scope>
    <source>
        <strain evidence="10">MUCL 33604</strain>
    </source>
</reference>
<dbReference type="Pfam" id="PF00152">
    <property type="entry name" value="tRNA-synt_2"/>
    <property type="match status" value="1"/>
</dbReference>
<accession>A0A067PV72</accession>
<keyword evidence="7" id="KW-0030">Aminoacyl-tRNA synthetase</keyword>
<evidence type="ECO:0000259" key="8">
    <source>
        <dbReference type="PROSITE" id="PS50862"/>
    </source>
</evidence>
<evidence type="ECO:0000256" key="4">
    <source>
        <dbReference type="ARBA" id="ARBA00022741"/>
    </source>
</evidence>